<accession>A0A0C1FXI0</accession>
<organism evidence="1 2">
    <name type="scientific">Pedobacter kyungheensis</name>
    <dbReference type="NCBI Taxonomy" id="1069985"/>
    <lineage>
        <taxon>Bacteria</taxon>
        <taxon>Pseudomonadati</taxon>
        <taxon>Bacteroidota</taxon>
        <taxon>Sphingobacteriia</taxon>
        <taxon>Sphingobacteriales</taxon>
        <taxon>Sphingobacteriaceae</taxon>
        <taxon>Pedobacter</taxon>
    </lineage>
</organism>
<comment type="caution">
    <text evidence="1">The sequence shown here is derived from an EMBL/GenBank/DDBJ whole genome shotgun (WGS) entry which is preliminary data.</text>
</comment>
<reference evidence="1 2" key="1">
    <citation type="submission" date="2014-10" db="EMBL/GenBank/DDBJ databases">
        <title>Pedobacter Kyungheensis.</title>
        <authorList>
            <person name="Anderson B.M."/>
            <person name="Newman J.D."/>
        </authorList>
    </citation>
    <scope>NUCLEOTIDE SEQUENCE [LARGE SCALE GENOMIC DNA]</scope>
    <source>
        <strain evidence="1 2">KACC 16221</strain>
    </source>
</reference>
<dbReference type="Proteomes" id="UP000031246">
    <property type="component" value="Unassembled WGS sequence"/>
</dbReference>
<protein>
    <submittedName>
        <fullName evidence="1">Uncharacterized protein</fullName>
    </submittedName>
</protein>
<dbReference type="AlphaFoldDB" id="A0A0C1FXI0"/>
<keyword evidence="2" id="KW-1185">Reference proteome</keyword>
<evidence type="ECO:0000313" key="2">
    <source>
        <dbReference type="Proteomes" id="UP000031246"/>
    </source>
</evidence>
<sequence length="106" mass="11832">MQAQQPKAYQMVSFKNAAQKLRFELDYAEGYLAASQIKLAQPRAKTQIFNPVSGTPAENGELSFRANSGATIKLLGIDQEATSPKSIKGTYRFKGKVLQILFYRTR</sequence>
<name>A0A0C1FXI0_9SPHI</name>
<evidence type="ECO:0000313" key="1">
    <source>
        <dbReference type="EMBL" id="KIA96558.1"/>
    </source>
</evidence>
<gene>
    <name evidence="1" type="ORF">OC25_02095</name>
</gene>
<proteinExistence type="predicted"/>
<dbReference type="EMBL" id="JSYN01000002">
    <property type="protein sequence ID" value="KIA96558.1"/>
    <property type="molecule type" value="Genomic_DNA"/>
</dbReference>